<dbReference type="VEuPathDB" id="FungiDB:MYCFIDRAFT_152230"/>
<keyword evidence="5" id="KW-1185">Reference proteome</keyword>
<dbReference type="EMBL" id="KB446557">
    <property type="protein sequence ID" value="EME83948.1"/>
    <property type="molecule type" value="Genomic_DNA"/>
</dbReference>
<dbReference type="Pfam" id="PF13640">
    <property type="entry name" value="2OG-FeII_Oxy_3"/>
    <property type="match status" value="1"/>
</dbReference>
<organism evidence="4 5">
    <name type="scientific">Pseudocercospora fijiensis (strain CIRAD86)</name>
    <name type="common">Black leaf streak disease fungus</name>
    <name type="synonym">Mycosphaerella fijiensis</name>
    <dbReference type="NCBI Taxonomy" id="383855"/>
    <lineage>
        <taxon>Eukaryota</taxon>
        <taxon>Fungi</taxon>
        <taxon>Dikarya</taxon>
        <taxon>Ascomycota</taxon>
        <taxon>Pezizomycotina</taxon>
        <taxon>Dothideomycetes</taxon>
        <taxon>Dothideomycetidae</taxon>
        <taxon>Mycosphaerellales</taxon>
        <taxon>Mycosphaerellaceae</taxon>
        <taxon>Pseudocercospora</taxon>
    </lineage>
</organism>
<dbReference type="GO" id="GO:0046872">
    <property type="term" value="F:metal ion binding"/>
    <property type="evidence" value="ECO:0007669"/>
    <property type="project" value="UniProtKB-KW"/>
</dbReference>
<evidence type="ECO:0000313" key="4">
    <source>
        <dbReference type="EMBL" id="EME83948.1"/>
    </source>
</evidence>
<dbReference type="AlphaFoldDB" id="M3B3I3"/>
<dbReference type="KEGG" id="pfj:MYCFIDRAFT_152230"/>
<dbReference type="OrthoDB" id="27483at2759"/>
<dbReference type="InterPro" id="IPR005123">
    <property type="entry name" value="Oxoglu/Fe-dep_dioxygenase_dom"/>
</dbReference>
<dbReference type="Proteomes" id="UP000016932">
    <property type="component" value="Unassembled WGS sequence"/>
</dbReference>
<dbReference type="PROSITE" id="PS51471">
    <property type="entry name" value="FE2OG_OXY"/>
    <property type="match status" value="1"/>
</dbReference>
<feature type="signal peptide" evidence="2">
    <location>
        <begin position="1"/>
        <end position="24"/>
    </location>
</feature>
<name>M3B3I3_PSEFD</name>
<comment type="similarity">
    <text evidence="1">Belongs to the iron/ascorbate-dependent oxidoreductase family.</text>
</comment>
<dbReference type="eggNOG" id="ENOG502S0B1">
    <property type="taxonomic scope" value="Eukaryota"/>
</dbReference>
<dbReference type="Gene3D" id="2.60.120.620">
    <property type="entry name" value="q2cbj1_9rhob like domain"/>
    <property type="match status" value="1"/>
</dbReference>
<dbReference type="GeneID" id="19331587"/>
<feature type="domain" description="Fe2OG dioxygenase" evidence="3">
    <location>
        <begin position="97"/>
        <end position="197"/>
    </location>
</feature>
<protein>
    <recommendedName>
        <fullName evidence="3">Fe2OG dioxygenase domain-containing protein</fullName>
    </recommendedName>
</protein>
<keyword evidence="2" id="KW-0732">Signal</keyword>
<evidence type="ECO:0000256" key="2">
    <source>
        <dbReference type="SAM" id="SignalP"/>
    </source>
</evidence>
<dbReference type="HOGENOM" id="CLU_019613_0_1_1"/>
<gene>
    <name evidence="4" type="ORF">MYCFIDRAFT_152230</name>
</gene>
<evidence type="ECO:0000259" key="3">
    <source>
        <dbReference type="PROSITE" id="PS51471"/>
    </source>
</evidence>
<keyword evidence="1" id="KW-0408">Iron</keyword>
<dbReference type="InterPro" id="IPR044862">
    <property type="entry name" value="Pro_4_hyd_alph_FE2OG_OXY"/>
</dbReference>
<dbReference type="RefSeq" id="XP_007924572.1">
    <property type="nucleotide sequence ID" value="XM_007926381.1"/>
</dbReference>
<dbReference type="PANTHER" id="PTHR33099">
    <property type="entry name" value="FE2OG DIOXYGENASE DOMAIN-CONTAINING PROTEIN"/>
    <property type="match status" value="1"/>
</dbReference>
<keyword evidence="1" id="KW-0479">Metal-binding</keyword>
<accession>M3B3I3</accession>
<keyword evidence="1" id="KW-0560">Oxidoreductase</keyword>
<reference evidence="4 5" key="1">
    <citation type="journal article" date="2012" name="PLoS Pathog.">
        <title>Diverse lifestyles and strategies of plant pathogenesis encoded in the genomes of eighteen Dothideomycetes fungi.</title>
        <authorList>
            <person name="Ohm R.A."/>
            <person name="Feau N."/>
            <person name="Henrissat B."/>
            <person name="Schoch C.L."/>
            <person name="Horwitz B.A."/>
            <person name="Barry K.W."/>
            <person name="Condon B.J."/>
            <person name="Copeland A.C."/>
            <person name="Dhillon B."/>
            <person name="Glaser F."/>
            <person name="Hesse C.N."/>
            <person name="Kosti I."/>
            <person name="LaButti K."/>
            <person name="Lindquist E.A."/>
            <person name="Lucas S."/>
            <person name="Salamov A.A."/>
            <person name="Bradshaw R.E."/>
            <person name="Ciuffetti L."/>
            <person name="Hamelin R.C."/>
            <person name="Kema G.H.J."/>
            <person name="Lawrence C."/>
            <person name="Scott J.A."/>
            <person name="Spatafora J.W."/>
            <person name="Turgeon B.G."/>
            <person name="de Wit P.J.G.M."/>
            <person name="Zhong S."/>
            <person name="Goodwin S.B."/>
            <person name="Grigoriev I.V."/>
        </authorList>
    </citation>
    <scope>NUCLEOTIDE SEQUENCE [LARGE SCALE GENOMIC DNA]</scope>
    <source>
        <strain evidence="4 5">CIRAD86</strain>
    </source>
</reference>
<feature type="chain" id="PRO_5004031153" description="Fe2OG dioxygenase domain-containing protein" evidence="2">
    <location>
        <begin position="25"/>
        <end position="203"/>
    </location>
</feature>
<dbReference type="GO" id="GO:0016491">
    <property type="term" value="F:oxidoreductase activity"/>
    <property type="evidence" value="ECO:0007669"/>
    <property type="project" value="UniProtKB-KW"/>
</dbReference>
<evidence type="ECO:0000256" key="1">
    <source>
        <dbReference type="RuleBase" id="RU003682"/>
    </source>
</evidence>
<dbReference type="PANTHER" id="PTHR33099:SF7">
    <property type="entry name" value="MYND-TYPE DOMAIN-CONTAINING PROTEIN"/>
    <property type="match status" value="1"/>
</dbReference>
<sequence length="203" mass="22698">MRRSRFALVTAARVLQLFFPGTETTSSDFQALLSACQPASFGRGGDEVHDEEYRKAGKLDRSAFATSFCPYEAGIIDVVGQLLLPQTKHLKDKRSIKAQLYKLNIYSGPNGKFKAHVDTPRSEEQLGSLVVSLPVAHDGGQLAVRNAGQELIFDWSQKSGAPAYIERAAFYSDCEHEVYEVTSGHRVTLTYNLFMTRKYLINW</sequence>
<evidence type="ECO:0000313" key="5">
    <source>
        <dbReference type="Proteomes" id="UP000016932"/>
    </source>
</evidence>
<proteinExistence type="inferred from homology"/>